<gene>
    <name evidence="4" type="ORF">OYV_06780</name>
</gene>
<dbReference type="SUPFAM" id="SSF116734">
    <property type="entry name" value="DNA methylase specificity domain"/>
    <property type="match status" value="1"/>
</dbReference>
<dbReference type="Gene3D" id="3.90.220.20">
    <property type="entry name" value="DNA methylase specificity domains"/>
    <property type="match status" value="2"/>
</dbReference>
<evidence type="ECO:0000313" key="5">
    <source>
        <dbReference type="Proteomes" id="UP000028900"/>
    </source>
</evidence>
<keyword evidence="2" id="KW-0238">DNA-binding</keyword>
<comment type="caution">
    <text evidence="4">The sequence shown here is derived from an EMBL/GenBank/DDBJ whole genome shotgun (WGS) entry which is preliminary data.</text>
</comment>
<sequence>MGGNKKTYSKGKSERANQNAGTITIGRDSGYVHYHEKPFWALSNCFIINTKNIKDLEYQTLYKLLQKNQKGIENLKNLNKKSKNIKTKGLEFFLNNILNVFLSNISLQKYFTIKNIHEEHQKPEPSGKYLWTHGGKGQKKEYCNKYNTGSYSVTITRGGKQKNICYHNEPIFATNNCFVMMCKTETICKHLYNFLIQKQEEINNFSCVLNANPYYMGSKNDLLFYLQDFP</sequence>
<reference evidence="4 5" key="2">
    <citation type="journal article" date="2014" name="Genome Announc.">
        <title>Draft Genome Sequence of 'Candidatus Phytoplasma asteris' Strain OY-V, an Unculturable Plant-Pathogenic Bacterium.</title>
        <authorList>
            <person name="Kakizawa S."/>
            <person name="Makino A."/>
            <person name="Ishii Y."/>
            <person name="Tamaki H."/>
            <person name="Kamagata Y."/>
        </authorList>
    </citation>
    <scope>NUCLEOTIDE SEQUENCE [LARGE SCALE GENOMIC DNA]</scope>
    <source>
        <strain evidence="4 5">OY-V</strain>
    </source>
</reference>
<accession>A0ABQ0J3P3</accession>
<feature type="region of interest" description="Disordered" evidence="3">
    <location>
        <begin position="1"/>
        <end position="20"/>
    </location>
</feature>
<proteinExistence type="predicted"/>
<dbReference type="EMBL" id="BBIY01000062">
    <property type="protein sequence ID" value="GAK74189.1"/>
    <property type="molecule type" value="Genomic_DNA"/>
</dbReference>
<keyword evidence="1" id="KW-0680">Restriction system</keyword>
<name>A0ABQ0J3P3_9MOLU</name>
<organism evidence="4 5">
    <name type="scientific">'Chrysanthemum coronarium' phytoplasma</name>
    <dbReference type="NCBI Taxonomy" id="1520703"/>
    <lineage>
        <taxon>Bacteria</taxon>
        <taxon>Bacillati</taxon>
        <taxon>Mycoplasmatota</taxon>
        <taxon>Mollicutes</taxon>
        <taxon>Acholeplasmatales</taxon>
        <taxon>Acholeplasmataceae</taxon>
        <taxon>Candidatus Phytoplasma</taxon>
        <taxon>16SrI (Aster yellows group)</taxon>
    </lineage>
</organism>
<dbReference type="GO" id="GO:0006508">
    <property type="term" value="P:proteolysis"/>
    <property type="evidence" value="ECO:0007669"/>
    <property type="project" value="UniProtKB-KW"/>
</dbReference>
<dbReference type="GO" id="GO:0008233">
    <property type="term" value="F:peptidase activity"/>
    <property type="evidence" value="ECO:0007669"/>
    <property type="project" value="UniProtKB-KW"/>
</dbReference>
<keyword evidence="5" id="KW-1185">Reference proteome</keyword>
<evidence type="ECO:0000256" key="2">
    <source>
        <dbReference type="ARBA" id="ARBA00023125"/>
    </source>
</evidence>
<keyword evidence="4" id="KW-0645">Protease</keyword>
<dbReference type="InterPro" id="IPR044946">
    <property type="entry name" value="Restrct_endonuc_typeI_TRD_sf"/>
</dbReference>
<protein>
    <submittedName>
        <fullName evidence="4">Predicted membrane-associated Zn-dependent protease</fullName>
    </submittedName>
</protein>
<dbReference type="Proteomes" id="UP000028900">
    <property type="component" value="Unassembled WGS sequence"/>
</dbReference>
<reference evidence="5" key="1">
    <citation type="journal article" date="2014" name="Genome Announc.">
        <title>Draft Genome Sequence of ''Candidatus Phytoplasma asteris'' Strain OY-V, an Unculturable Plant-Pathogenic Bacterium.</title>
        <authorList>
            <person name="Kakizawa S."/>
            <person name="Makino A."/>
            <person name="Ishii Y."/>
            <person name="Tamaki H."/>
            <person name="Kamagata Y."/>
        </authorList>
    </citation>
    <scope>NUCLEOTIDE SEQUENCE [LARGE SCALE GENOMIC DNA]</scope>
    <source>
        <strain evidence="5">OY-V</strain>
    </source>
</reference>
<evidence type="ECO:0000256" key="3">
    <source>
        <dbReference type="SAM" id="MobiDB-lite"/>
    </source>
</evidence>
<evidence type="ECO:0000313" key="4">
    <source>
        <dbReference type="EMBL" id="GAK74189.1"/>
    </source>
</evidence>
<dbReference type="RefSeq" id="WP_042068253.1">
    <property type="nucleotide sequence ID" value="NZ_BBIY01000062.1"/>
</dbReference>
<keyword evidence="4" id="KW-0378">Hydrolase</keyword>
<evidence type="ECO:0000256" key="1">
    <source>
        <dbReference type="ARBA" id="ARBA00022747"/>
    </source>
</evidence>